<keyword evidence="3 10" id="KW-0328">Glycosyltransferase</keyword>
<dbReference type="EMBL" id="JAPDOD010000006">
    <property type="protein sequence ID" value="MDA0160530.1"/>
    <property type="molecule type" value="Genomic_DNA"/>
</dbReference>
<evidence type="ECO:0000256" key="7">
    <source>
        <dbReference type="ARBA" id="ARBA00023136"/>
    </source>
</evidence>
<dbReference type="AlphaFoldDB" id="A0A9X3RZ48"/>
<dbReference type="Pfam" id="PF02366">
    <property type="entry name" value="PMT"/>
    <property type="match status" value="1"/>
</dbReference>
<feature type="transmembrane region" description="Helical" evidence="8">
    <location>
        <begin position="166"/>
        <end position="190"/>
    </location>
</feature>
<organism evidence="10 11">
    <name type="scientific">Solirubrobacter ginsenosidimutans</name>
    <dbReference type="NCBI Taxonomy" id="490573"/>
    <lineage>
        <taxon>Bacteria</taxon>
        <taxon>Bacillati</taxon>
        <taxon>Actinomycetota</taxon>
        <taxon>Thermoleophilia</taxon>
        <taxon>Solirubrobacterales</taxon>
        <taxon>Solirubrobacteraceae</taxon>
        <taxon>Solirubrobacter</taxon>
    </lineage>
</organism>
<feature type="transmembrane region" description="Helical" evidence="8">
    <location>
        <begin position="142"/>
        <end position="160"/>
    </location>
</feature>
<comment type="subcellular location">
    <subcellularLocation>
        <location evidence="1">Cell membrane</location>
        <topology evidence="1">Multi-pass membrane protein</topology>
    </subcellularLocation>
</comment>
<evidence type="ECO:0000256" key="5">
    <source>
        <dbReference type="ARBA" id="ARBA00022692"/>
    </source>
</evidence>
<protein>
    <submittedName>
        <fullName evidence="10">Glycosyltransferase family 39 protein</fullName>
        <ecNumber evidence="10">2.4.-.-</ecNumber>
    </submittedName>
</protein>
<dbReference type="GO" id="GO:0005886">
    <property type="term" value="C:plasma membrane"/>
    <property type="evidence" value="ECO:0007669"/>
    <property type="project" value="UniProtKB-SubCell"/>
</dbReference>
<dbReference type="GO" id="GO:0000030">
    <property type="term" value="F:mannosyltransferase activity"/>
    <property type="evidence" value="ECO:0007669"/>
    <property type="project" value="InterPro"/>
</dbReference>
<keyword evidence="7 8" id="KW-0472">Membrane</keyword>
<keyword evidence="11" id="KW-1185">Reference proteome</keyword>
<keyword evidence="4 10" id="KW-0808">Transferase</keyword>
<evidence type="ECO:0000256" key="2">
    <source>
        <dbReference type="ARBA" id="ARBA00022475"/>
    </source>
</evidence>
<feature type="domain" description="ArnT-like N-terminal" evidence="9">
    <location>
        <begin position="89"/>
        <end position="220"/>
    </location>
</feature>
<keyword evidence="2" id="KW-1003">Cell membrane</keyword>
<dbReference type="GO" id="GO:0006493">
    <property type="term" value="P:protein O-linked glycosylation"/>
    <property type="evidence" value="ECO:0007669"/>
    <property type="project" value="InterPro"/>
</dbReference>
<feature type="transmembrane region" description="Helical" evidence="8">
    <location>
        <begin position="361"/>
        <end position="378"/>
    </location>
</feature>
<dbReference type="GO" id="GO:0009103">
    <property type="term" value="P:lipopolysaccharide biosynthetic process"/>
    <property type="evidence" value="ECO:0007669"/>
    <property type="project" value="UniProtKB-ARBA"/>
</dbReference>
<accession>A0A9X3RZ48</accession>
<dbReference type="InterPro" id="IPR003342">
    <property type="entry name" value="ArnT-like_N"/>
</dbReference>
<evidence type="ECO:0000313" key="10">
    <source>
        <dbReference type="EMBL" id="MDA0160530.1"/>
    </source>
</evidence>
<dbReference type="PANTHER" id="PTHR33908:SF11">
    <property type="entry name" value="MEMBRANE PROTEIN"/>
    <property type="match status" value="1"/>
</dbReference>
<keyword evidence="5 8" id="KW-0812">Transmembrane</keyword>
<evidence type="ECO:0000256" key="8">
    <source>
        <dbReference type="SAM" id="Phobius"/>
    </source>
</evidence>
<evidence type="ECO:0000259" key="9">
    <source>
        <dbReference type="Pfam" id="PF02366"/>
    </source>
</evidence>
<feature type="transmembrane region" description="Helical" evidence="8">
    <location>
        <begin position="61"/>
        <end position="78"/>
    </location>
</feature>
<comment type="caution">
    <text evidence="10">The sequence shown here is derived from an EMBL/GenBank/DDBJ whole genome shotgun (WGS) entry which is preliminary data.</text>
</comment>
<feature type="transmembrane region" description="Helical" evidence="8">
    <location>
        <begin position="197"/>
        <end position="218"/>
    </location>
</feature>
<proteinExistence type="predicted"/>
<dbReference type="PANTHER" id="PTHR33908">
    <property type="entry name" value="MANNOSYLTRANSFERASE YKCB-RELATED"/>
    <property type="match status" value="1"/>
</dbReference>
<dbReference type="RefSeq" id="WP_270039429.1">
    <property type="nucleotide sequence ID" value="NZ_JAPDOD010000006.1"/>
</dbReference>
<keyword evidence="6 8" id="KW-1133">Transmembrane helix</keyword>
<gene>
    <name evidence="10" type="ORF">OM076_09665</name>
</gene>
<dbReference type="InterPro" id="IPR050297">
    <property type="entry name" value="LipidA_mod_glycosyltrf_83"/>
</dbReference>
<feature type="transmembrane region" description="Helical" evidence="8">
    <location>
        <begin position="331"/>
        <end position="349"/>
    </location>
</feature>
<sequence length="410" mass="44663">MDRSGTRIAAGILLVALIIRVAFVLATPNYTLVHDAIDYDRHAASIANGHGFALSYGRPTAFRPPAYPFFLAAVYKVVGTGDKAQRVEWARIANAFVGVGIVALIGLIAFQLWGRREALAAMALGAIYIPLILVGQSVMSEPLFVLCMLGSIACILHSRASGWVAAAGVLLGLAILGRANALILLAPLAFAVWKRPWGLKAPVALCVIAALTVAPWTIRNYDTFHAFVPVSTQFGSALAGTYNSEARADKVNPASWRTLKRVDDYRPIYSKIRSTPEPVLEQQLRSASVDFIKAHPGYVLTVAWWTTRRMLDLAGMEWSIHTAGTISASRGWAIAGVICFWIFGVLAIFGATTRRARAAPLWLWAIPLLMYLGVVFLVVETPRYRTAIDPFIVLLAALTLTRTRTDPRPP</sequence>
<feature type="transmembrane region" description="Helical" evidence="8">
    <location>
        <begin position="118"/>
        <end position="135"/>
    </location>
</feature>
<evidence type="ECO:0000256" key="3">
    <source>
        <dbReference type="ARBA" id="ARBA00022676"/>
    </source>
</evidence>
<dbReference type="Proteomes" id="UP001149140">
    <property type="component" value="Unassembled WGS sequence"/>
</dbReference>
<feature type="transmembrane region" description="Helical" evidence="8">
    <location>
        <begin position="90"/>
        <end position="112"/>
    </location>
</feature>
<evidence type="ECO:0000256" key="1">
    <source>
        <dbReference type="ARBA" id="ARBA00004651"/>
    </source>
</evidence>
<reference evidence="10" key="1">
    <citation type="submission" date="2022-10" db="EMBL/GenBank/DDBJ databases">
        <title>The WGS of Solirubrobacter ginsenosidimutans DSM 21036.</title>
        <authorList>
            <person name="Jiang Z."/>
        </authorList>
    </citation>
    <scope>NUCLEOTIDE SEQUENCE</scope>
    <source>
        <strain evidence="10">DSM 21036</strain>
    </source>
</reference>
<dbReference type="GO" id="GO:0016763">
    <property type="term" value="F:pentosyltransferase activity"/>
    <property type="evidence" value="ECO:0007669"/>
    <property type="project" value="TreeGrafter"/>
</dbReference>
<dbReference type="EC" id="2.4.-.-" evidence="10"/>
<evidence type="ECO:0000256" key="6">
    <source>
        <dbReference type="ARBA" id="ARBA00022989"/>
    </source>
</evidence>
<name>A0A9X3RZ48_9ACTN</name>
<evidence type="ECO:0000313" key="11">
    <source>
        <dbReference type="Proteomes" id="UP001149140"/>
    </source>
</evidence>
<evidence type="ECO:0000256" key="4">
    <source>
        <dbReference type="ARBA" id="ARBA00022679"/>
    </source>
</evidence>